<dbReference type="OrthoDB" id="9808022at2"/>
<dbReference type="GO" id="GO:0046872">
    <property type="term" value="F:metal ion binding"/>
    <property type="evidence" value="ECO:0007669"/>
    <property type="project" value="UniProtKB-UniRule"/>
</dbReference>
<dbReference type="SMART" id="SM00729">
    <property type="entry name" value="Elp3"/>
    <property type="match status" value="1"/>
</dbReference>
<dbReference type="Pfam" id="PF06969">
    <property type="entry name" value="HemN_C"/>
    <property type="match status" value="1"/>
</dbReference>
<dbReference type="SFLD" id="SFLDS00029">
    <property type="entry name" value="Radical_SAM"/>
    <property type="match status" value="2"/>
</dbReference>
<comment type="function">
    <text evidence="2">Probably acts as a heme chaperone, transferring heme to an unknown acceptor. Binds one molecule of heme per monomer, possibly covalently. Binds 1 [4Fe-4S] cluster. The cluster is coordinated with 3 cysteines and an exchangeable S-adenosyl-L-methionine.</text>
</comment>
<keyword evidence="2" id="KW-0004">4Fe-4S</keyword>
<feature type="domain" description="Radical SAM core" evidence="3">
    <location>
        <begin position="45"/>
        <end position="280"/>
    </location>
</feature>
<dbReference type="SUPFAM" id="SSF102114">
    <property type="entry name" value="Radical SAM enzymes"/>
    <property type="match status" value="1"/>
</dbReference>
<keyword evidence="4" id="KW-0560">Oxidoreductase</keyword>
<keyword evidence="2" id="KW-0963">Cytoplasm</keyword>
<dbReference type="GO" id="GO:0004109">
    <property type="term" value="F:coproporphyrinogen oxidase activity"/>
    <property type="evidence" value="ECO:0007669"/>
    <property type="project" value="InterPro"/>
</dbReference>
<dbReference type="PANTHER" id="PTHR13932">
    <property type="entry name" value="COPROPORPHYRINIGEN III OXIDASE"/>
    <property type="match status" value="1"/>
</dbReference>
<dbReference type="InterPro" id="IPR058240">
    <property type="entry name" value="rSAM_sf"/>
</dbReference>
<reference evidence="4 5" key="1">
    <citation type="submission" date="2016-04" db="EMBL/GenBank/DDBJ databases">
        <title>Draft genome sequence of Janthinobacterium psychrotolerans sp. nov., isolated from freshwater sediments in Denmark.</title>
        <authorList>
            <person name="Gong X."/>
            <person name="Skrivergaard S."/>
            <person name="Korsgaard B.S."/>
            <person name="Schreiber L."/>
            <person name="Marshall I.P."/>
            <person name="Finster K."/>
            <person name="Schramm A."/>
        </authorList>
    </citation>
    <scope>NUCLEOTIDE SEQUENCE [LARGE SCALE GENOMIC DNA]</scope>
    <source>
        <strain evidence="4 5">S3-2</strain>
    </source>
</reference>
<evidence type="ECO:0000259" key="3">
    <source>
        <dbReference type="PROSITE" id="PS51918"/>
    </source>
</evidence>
<dbReference type="CDD" id="cd01335">
    <property type="entry name" value="Radical_SAM"/>
    <property type="match status" value="1"/>
</dbReference>
<dbReference type="AlphaFoldDB" id="A0A1A7C6D6"/>
<evidence type="ECO:0000256" key="2">
    <source>
        <dbReference type="RuleBase" id="RU364116"/>
    </source>
</evidence>
<dbReference type="SFLD" id="SFLDF00562">
    <property type="entry name" value="HemN-like__clustered_with_heat"/>
    <property type="match status" value="1"/>
</dbReference>
<gene>
    <name evidence="4" type="ORF">ASR47_101799</name>
</gene>
<keyword evidence="2" id="KW-0143">Chaperone</keyword>
<dbReference type="GO" id="GO:0005737">
    <property type="term" value="C:cytoplasm"/>
    <property type="evidence" value="ECO:0007669"/>
    <property type="project" value="UniProtKB-SubCell"/>
</dbReference>
<sequence>MIPIKVAGSIARPGSKPANTPAPQDGIAGAAGAALRYLQPGALNLAALPPLSLYIHFPWCVKKCPYCDFNSHEVRQEQGFPEEEYLAALRLDLEMALPLIWGRRIHTIFIGGGTPSLMSAAGLDRLMSDVRTLLPLEPDCEITMEANPGTFETEKFKSYRASGVNRLSVGIQSFNGRHLQALGRIHDDSEARRAVEIAHAHFDNFNLDLMYALPSQTLAEAQADLETALSFAPPHLSLYHLTLEPNTLFAKYPPVLPDDDESADIADMVAARAAQAGYGRYEVSAYAQPGRQARHNRNYWEFGDYLGIGAGAHSKISFPHRVLRQARYKQPRAYMDAVRAGNPVQEERELAREEMGFEFMLNTLRLTGGFSPNLFAERTGLALNAIEQPLNAAEAKGLLYRDHQLIRPTELGLSFLNDLQQMFLEE</sequence>
<proteinExistence type="inferred from homology"/>
<dbReference type="GO" id="GO:0051539">
    <property type="term" value="F:4 iron, 4 sulfur cluster binding"/>
    <property type="evidence" value="ECO:0007669"/>
    <property type="project" value="UniProtKB-UniRule"/>
</dbReference>
<dbReference type="Gene3D" id="3.30.750.200">
    <property type="match status" value="1"/>
</dbReference>
<comment type="similarity">
    <text evidence="1">Belongs to the anaerobic coproporphyrinogen-III oxidase family. HemW subfamily.</text>
</comment>
<organism evidence="4 5">
    <name type="scientific">Janthinobacterium psychrotolerans</name>
    <dbReference type="NCBI Taxonomy" id="1747903"/>
    <lineage>
        <taxon>Bacteria</taxon>
        <taxon>Pseudomonadati</taxon>
        <taxon>Pseudomonadota</taxon>
        <taxon>Betaproteobacteria</taxon>
        <taxon>Burkholderiales</taxon>
        <taxon>Oxalobacteraceae</taxon>
        <taxon>Janthinobacterium</taxon>
    </lineage>
</organism>
<accession>A0A1A7C6D6</accession>
<dbReference type="Proteomes" id="UP000092713">
    <property type="component" value="Unassembled WGS sequence"/>
</dbReference>
<keyword evidence="2" id="KW-0408">Iron</keyword>
<keyword evidence="2" id="KW-0479">Metal-binding</keyword>
<keyword evidence="2" id="KW-0349">Heme</keyword>
<dbReference type="InterPro" id="IPR004559">
    <property type="entry name" value="HemW-like"/>
</dbReference>
<dbReference type="Pfam" id="PF04055">
    <property type="entry name" value="Radical_SAM"/>
    <property type="match status" value="1"/>
</dbReference>
<dbReference type="InterPro" id="IPR006638">
    <property type="entry name" value="Elp3/MiaA/NifB-like_rSAM"/>
</dbReference>
<dbReference type="InterPro" id="IPR007197">
    <property type="entry name" value="rSAM"/>
</dbReference>
<dbReference type="SFLD" id="SFLDF00288">
    <property type="entry name" value="HemN-like__clustered_with_nucl"/>
    <property type="match status" value="1"/>
</dbReference>
<comment type="subcellular location">
    <subcellularLocation>
        <location evidence="2">Cytoplasm</location>
    </subcellularLocation>
</comment>
<dbReference type="EMBL" id="LOCQ01000046">
    <property type="protein sequence ID" value="OBV40599.1"/>
    <property type="molecule type" value="Genomic_DNA"/>
</dbReference>
<dbReference type="InterPro" id="IPR010723">
    <property type="entry name" value="HemN_C"/>
</dbReference>
<dbReference type="NCBIfam" id="TIGR00539">
    <property type="entry name" value="hemN_rel"/>
    <property type="match status" value="1"/>
</dbReference>
<dbReference type="SFLD" id="SFLDG01065">
    <property type="entry name" value="anaerobic_coproporphyrinogen-I"/>
    <property type="match status" value="2"/>
</dbReference>
<dbReference type="InterPro" id="IPR034505">
    <property type="entry name" value="Coproporphyrinogen-III_oxidase"/>
</dbReference>
<dbReference type="RefSeq" id="WP_065306877.1">
    <property type="nucleotide sequence ID" value="NZ_LOCQ01000046.1"/>
</dbReference>
<evidence type="ECO:0000313" key="5">
    <source>
        <dbReference type="Proteomes" id="UP000092713"/>
    </source>
</evidence>
<keyword evidence="2" id="KW-0949">S-adenosyl-L-methionine</keyword>
<dbReference type="STRING" id="1747903.ASR47_101799"/>
<dbReference type="PROSITE" id="PS51918">
    <property type="entry name" value="RADICAL_SAM"/>
    <property type="match status" value="1"/>
</dbReference>
<keyword evidence="5" id="KW-1185">Reference proteome</keyword>
<dbReference type="PANTHER" id="PTHR13932:SF5">
    <property type="entry name" value="RADICAL S-ADENOSYL METHIONINE DOMAIN-CONTAINING PROTEIN 1, MITOCHONDRIAL"/>
    <property type="match status" value="1"/>
</dbReference>
<protein>
    <recommendedName>
        <fullName evidence="2">Heme chaperone HemW</fullName>
    </recommendedName>
</protein>
<dbReference type="SFLD" id="SFLDG01082">
    <property type="entry name" value="B12-binding_domain_containing"/>
    <property type="match status" value="1"/>
</dbReference>
<dbReference type="PATRIC" id="fig|1747903.4.peg.4241"/>
<name>A0A1A7C6D6_9BURK</name>
<evidence type="ECO:0000313" key="4">
    <source>
        <dbReference type="EMBL" id="OBV40599.1"/>
    </source>
</evidence>
<dbReference type="GO" id="GO:0006779">
    <property type="term" value="P:porphyrin-containing compound biosynthetic process"/>
    <property type="evidence" value="ECO:0007669"/>
    <property type="project" value="InterPro"/>
</dbReference>
<keyword evidence="2" id="KW-0411">Iron-sulfur</keyword>
<evidence type="ECO:0000256" key="1">
    <source>
        <dbReference type="ARBA" id="ARBA00006100"/>
    </source>
</evidence>
<comment type="caution">
    <text evidence="4">The sequence shown here is derived from an EMBL/GenBank/DDBJ whole genome shotgun (WGS) entry which is preliminary data.</text>
</comment>